<evidence type="ECO:0000313" key="2">
    <source>
        <dbReference type="Proteomes" id="UP000068016"/>
    </source>
</evidence>
<organism evidence="1 2">
    <name type="scientific">Burkholderia territorii</name>
    <dbReference type="NCBI Taxonomy" id="1503055"/>
    <lineage>
        <taxon>Bacteria</taxon>
        <taxon>Pseudomonadati</taxon>
        <taxon>Pseudomonadota</taxon>
        <taxon>Betaproteobacteria</taxon>
        <taxon>Burkholderiales</taxon>
        <taxon>Burkholderiaceae</taxon>
        <taxon>Burkholderia</taxon>
        <taxon>Burkholderia cepacia complex</taxon>
    </lineage>
</organism>
<gene>
    <name evidence="1" type="ORF">WT83_16455</name>
</gene>
<sequence>MRAELARSPAFDIGVPAARVAKALAHYWDNVDHAAHWVHSSWIAASLGIPDARLQDWRALLEGAPSGVAARCSRALVRMLDVTPPGCSELSQGGFVHAGTVIGLEPNACLLDVVPAPQAMRIWRMRALLWRRDEVRRLIDRHERARLVDWTGLDMDVMMRGQNIDWANDATRLVAAAMPPLGLMNASSLAIEGMLLMLRDLKGSRGLPFPLSRLALPRYIDVPAWIKALPAHCDEAGTERLFRRLPELLGEWVWLFG</sequence>
<evidence type="ECO:0008006" key="3">
    <source>
        <dbReference type="Google" id="ProtNLM"/>
    </source>
</evidence>
<dbReference type="RefSeq" id="WP_060347450.1">
    <property type="nucleotide sequence ID" value="NZ_LPLZ01000046.1"/>
</dbReference>
<dbReference type="Proteomes" id="UP000068016">
    <property type="component" value="Unassembled WGS sequence"/>
</dbReference>
<name>A0A108ENQ4_9BURK</name>
<accession>A0A108ENQ4</accession>
<dbReference type="EMBL" id="LPLZ01000046">
    <property type="protein sequence ID" value="KWN14685.1"/>
    <property type="molecule type" value="Genomic_DNA"/>
</dbReference>
<dbReference type="AlphaFoldDB" id="A0A108ENQ4"/>
<dbReference type="InterPro" id="IPR013393">
    <property type="entry name" value="T3SS_HrpB4"/>
</dbReference>
<dbReference type="Pfam" id="PF09502">
    <property type="entry name" value="HrpB4"/>
    <property type="match status" value="1"/>
</dbReference>
<protein>
    <recommendedName>
        <fullName evidence="3">Type III secretion protein HrpB4</fullName>
    </recommendedName>
</protein>
<reference evidence="1 2" key="1">
    <citation type="submission" date="2015-11" db="EMBL/GenBank/DDBJ databases">
        <title>Expanding the genomic diversity of Burkholderia species for the development of highly accurate diagnostics.</title>
        <authorList>
            <person name="Sahl J."/>
            <person name="Keim P."/>
            <person name="Wagner D."/>
        </authorList>
    </citation>
    <scope>NUCLEOTIDE SEQUENCE [LARGE SCALE GENOMIC DNA]</scope>
    <source>
        <strain evidence="1 2">MSMB793WGS</strain>
    </source>
</reference>
<evidence type="ECO:0000313" key="1">
    <source>
        <dbReference type="EMBL" id="KWN14685.1"/>
    </source>
</evidence>
<comment type="caution">
    <text evidence="1">The sequence shown here is derived from an EMBL/GenBank/DDBJ whole genome shotgun (WGS) entry which is preliminary data.</text>
</comment>
<proteinExistence type="predicted"/>